<gene>
    <name evidence="2" type="ORF">AMORRO_LOCUS1421</name>
</gene>
<dbReference type="EMBL" id="CAJVPV010000529">
    <property type="protein sequence ID" value="CAG8461569.1"/>
    <property type="molecule type" value="Genomic_DNA"/>
</dbReference>
<proteinExistence type="predicted"/>
<evidence type="ECO:0000313" key="2">
    <source>
        <dbReference type="EMBL" id="CAG8461569.1"/>
    </source>
</evidence>
<dbReference type="AlphaFoldDB" id="A0A9N8VV54"/>
<dbReference type="OrthoDB" id="2320029at2759"/>
<feature type="region of interest" description="Disordered" evidence="1">
    <location>
        <begin position="208"/>
        <end position="283"/>
    </location>
</feature>
<feature type="compositionally biased region" description="Polar residues" evidence="1">
    <location>
        <begin position="244"/>
        <end position="258"/>
    </location>
</feature>
<reference evidence="2" key="1">
    <citation type="submission" date="2021-06" db="EMBL/GenBank/DDBJ databases">
        <authorList>
            <person name="Kallberg Y."/>
            <person name="Tangrot J."/>
            <person name="Rosling A."/>
        </authorList>
    </citation>
    <scope>NUCLEOTIDE SEQUENCE</scope>
    <source>
        <strain evidence="2">CL551</strain>
    </source>
</reference>
<name>A0A9N8VV54_9GLOM</name>
<comment type="caution">
    <text evidence="2">The sequence shown here is derived from an EMBL/GenBank/DDBJ whole genome shotgun (WGS) entry which is preliminary data.</text>
</comment>
<organism evidence="2 3">
    <name type="scientific">Acaulospora morrowiae</name>
    <dbReference type="NCBI Taxonomy" id="94023"/>
    <lineage>
        <taxon>Eukaryota</taxon>
        <taxon>Fungi</taxon>
        <taxon>Fungi incertae sedis</taxon>
        <taxon>Mucoromycota</taxon>
        <taxon>Glomeromycotina</taxon>
        <taxon>Glomeromycetes</taxon>
        <taxon>Diversisporales</taxon>
        <taxon>Acaulosporaceae</taxon>
        <taxon>Acaulospora</taxon>
    </lineage>
</organism>
<sequence length="664" mass="77389">MQLTTECLKALKSGAFWESTDTPSLHKYLKFRLHEGNLEAEETEHLRYNSDLNIISKYYSESSEVGQKVLKWKQDFKMRGLCRHQLPCWFRTGIGKGFVLVGEHAINCGVLVCKLFCIVTDYHADFVLAVGKNDKNSYQINNFWDLQVKRNNIEMEIKLLEKEQNKMETQICLEQTHHILDVTRDTREQGLLLRKTITNKFERRVLNDSLEPRQKRKKNLSLSKNKGSKKTKSSSRDVEDDDFISNNRAEGSTRSKATSSLSGSLSLEMPIETESTGSSRGATEMTCDMNDVNSSGWDIPRTPPHQICSTSKNQDLLKRLRQEKQRVKSTYEPICSNIIDTTNKPLMDRLKIERDYTWDPFTNEATKYIDELIDNSDTRNKFRNKLQLPFVLPDETYSFSKLYEIHWVHRFADKLSLFFEAPRNPLLDKNSEGWLNCHVLTPLIDDCFLTCEEIQIHRGEEISLASTERKNLLRDESEKKKSEPKIDILFRIDDVEYFGSETYVDEDPQNSKPISCKHKILREIKDQLDRFLKKLKFTRETIRWIKNIVVHGINQGGSYGEILVLIIFHSWLRPILYIQGFNGKIYAMYYDNDLQHYFVFETCRYRIGTTWGSIPESLMSLKDILCLKKDINNVLDTVKKIKLITLRTKLEICETWIGGPGFDI</sequence>
<evidence type="ECO:0000256" key="1">
    <source>
        <dbReference type="SAM" id="MobiDB-lite"/>
    </source>
</evidence>
<dbReference type="Proteomes" id="UP000789342">
    <property type="component" value="Unassembled WGS sequence"/>
</dbReference>
<accession>A0A9N8VV54</accession>
<protein>
    <submittedName>
        <fullName evidence="2">18029_t:CDS:1</fullName>
    </submittedName>
</protein>
<keyword evidence="3" id="KW-1185">Reference proteome</keyword>
<evidence type="ECO:0000313" key="3">
    <source>
        <dbReference type="Proteomes" id="UP000789342"/>
    </source>
</evidence>